<dbReference type="Pfam" id="PF25574">
    <property type="entry name" value="TPR_IMB1"/>
    <property type="match status" value="2"/>
</dbReference>
<dbReference type="InterPro" id="IPR021133">
    <property type="entry name" value="HEAT_type_2"/>
</dbReference>
<dbReference type="Proteomes" id="UP000785200">
    <property type="component" value="Unassembled WGS sequence"/>
</dbReference>
<dbReference type="InterPro" id="IPR034085">
    <property type="entry name" value="TOG"/>
</dbReference>
<dbReference type="InterPro" id="IPR058584">
    <property type="entry name" value="IMB1_TNPO1-like_TPR"/>
</dbReference>
<dbReference type="OrthoDB" id="7862313at2759"/>
<dbReference type="InterPro" id="IPR040122">
    <property type="entry name" value="Importin_beta"/>
</dbReference>
<evidence type="ECO:0000256" key="4">
    <source>
        <dbReference type="ARBA" id="ARBA00022490"/>
    </source>
</evidence>
<keyword evidence="4" id="KW-0963">Cytoplasm</keyword>
<evidence type="ECO:0000259" key="9">
    <source>
        <dbReference type="PROSITE" id="PS50166"/>
    </source>
</evidence>
<gene>
    <name evidence="10" type="ORF">D0Z07_1852</name>
</gene>
<dbReference type="SUPFAM" id="SSF48371">
    <property type="entry name" value="ARM repeat"/>
    <property type="match status" value="2"/>
</dbReference>
<dbReference type="InterPro" id="IPR057672">
    <property type="entry name" value="TPR_IPO4/5"/>
</dbReference>
<keyword evidence="11" id="KW-1185">Reference proteome</keyword>
<dbReference type="InterPro" id="IPR011989">
    <property type="entry name" value="ARM-like"/>
</dbReference>
<dbReference type="GO" id="GO:0005634">
    <property type="term" value="C:nucleus"/>
    <property type="evidence" value="ECO:0007669"/>
    <property type="project" value="UniProtKB-ARBA"/>
</dbReference>
<dbReference type="GO" id="GO:0005737">
    <property type="term" value="C:cytoplasm"/>
    <property type="evidence" value="ECO:0007669"/>
    <property type="project" value="UniProtKB-SubCell"/>
</dbReference>
<keyword evidence="6" id="KW-0653">Protein transport</keyword>
<evidence type="ECO:0000256" key="8">
    <source>
        <dbReference type="PROSITE-ProRule" id="PRU00103"/>
    </source>
</evidence>
<dbReference type="InterPro" id="IPR016024">
    <property type="entry name" value="ARM-type_fold"/>
</dbReference>
<dbReference type="GO" id="GO:0031267">
    <property type="term" value="F:small GTPase binding"/>
    <property type="evidence" value="ECO:0007669"/>
    <property type="project" value="InterPro"/>
</dbReference>
<dbReference type="PROSITE" id="PS50166">
    <property type="entry name" value="IMPORTIN_B_NT"/>
    <property type="match status" value="1"/>
</dbReference>
<dbReference type="EMBL" id="VNKQ01000004">
    <property type="protein sequence ID" value="KAG0651554.1"/>
    <property type="molecule type" value="Genomic_DNA"/>
</dbReference>
<dbReference type="Gene3D" id="1.25.10.10">
    <property type="entry name" value="Leucine-rich Repeat Variant"/>
    <property type="match status" value="1"/>
</dbReference>
<evidence type="ECO:0000256" key="5">
    <source>
        <dbReference type="ARBA" id="ARBA00022737"/>
    </source>
</evidence>
<keyword evidence="7" id="KW-0539">Nucleus</keyword>
<evidence type="ECO:0000256" key="2">
    <source>
        <dbReference type="ARBA" id="ARBA00004496"/>
    </source>
</evidence>
<feature type="repeat" description="HEAT" evidence="8">
    <location>
        <begin position="386"/>
        <end position="424"/>
    </location>
</feature>
<accession>A0A9P7AZY8</accession>
<evidence type="ECO:0000256" key="7">
    <source>
        <dbReference type="ARBA" id="ARBA00023242"/>
    </source>
</evidence>
<reference evidence="10" key="1">
    <citation type="submission" date="2019-07" db="EMBL/GenBank/DDBJ databases">
        <title>Hyphodiscus hymeniophilus genome sequencing and assembly.</title>
        <authorList>
            <person name="Kramer G."/>
            <person name="Nodwell J."/>
        </authorList>
    </citation>
    <scope>NUCLEOTIDE SEQUENCE</scope>
    <source>
        <strain evidence="10">ATCC 34498</strain>
    </source>
</reference>
<proteinExistence type="predicted"/>
<evidence type="ECO:0000256" key="1">
    <source>
        <dbReference type="ARBA" id="ARBA00004123"/>
    </source>
</evidence>
<sequence length="1098" mass="120729">MDQQKFLELLQSIQIPDTDRVKAATTELRKTYYPHPQALLWLLHILTSHDASEVRQQAAVESLRLVPKHWAALPAEQKPAIREKLLQSTLDEQKDLVRHSAARVIAGIAKIDLEDGEWSSLPGALAQASTSTKVGYREVGIYILFSLLEAAGDAFEDKLPGLFQLFNTTIKDPESAEVRVNTLLCLSRVAMLIQPEEEPENLAHFVQAFPGMVGVLKAAVDEDDEDRTMQAFEVFQTLLGCESALLNSHFRDLLTFMADLAANTNISNDSRTQALSFLMQCARYRKMKIQGIKDMGESLTLKSLQIATEIDDDEDDDEITPNRSALGLLDLLASALPPRQVIVPLLKALPQYVNSQDPKYRQAGILALGMCVEGAPDFVATQLDNLMPTVFKLLNDSVIGVRNAALNGVARLADDLAEDLSKFHQDLIPAILKNMDSASGQAASEYDQKKNIGILKSSCGALDSVVEGMDTEVIATYVPELVPRLGRLFSHEDFNVKASAAGAMGSIAGSAGEAFLPYFENTMKALSEYVTIKDSQDELDLRGTVCDAMGAMATAVGPAAFQPYVQGLMQASEEALHLSHPRLKETSYILWSTLAKVYSEDFTPFLDGVVKGLLECLEQEESDLEVELGEDAQDLLGQEVVVAGKKIKVVSATDLPSDADDMEDDDDDDDEDWDDLDAVTAVAMEKEIAVEVLGDVLSQTRKNFVPYFEKTIEAVMPLIEHSYEGIRKTAIATLWRAYACLWALMEDHTGEHWTPGIPLKSQPSEELLKLGEVVTVATLTLWEDEVDRNVVTDINRNVAATLKLCGPAILTQDKFAERTTSILAAIITRTHPCQQDLGDDEAPLEEEETSEYDWLVIDTAMDVIIGLSSALGDQFAELWKIFQKPIMKFASSQANEERSTAIGVIAECSANMGAGVSPFTDTLLKLLLHRLSDEDAETKSNAAYATGQLIYNSTDSSTYLPHYNSILAKLEPLLHTQRARTLDNACGCVTRMIMAHQDKVPVDEILPVLVSLLPLKEDYEENKPIYDCITGLYQHENPIILGLTPKLLPVFTTVLGEPTEQLEVETRSKLINTIRFIHSKNPALIDGNPTLMGCIGGA</sequence>
<evidence type="ECO:0000256" key="6">
    <source>
        <dbReference type="ARBA" id="ARBA00022927"/>
    </source>
</evidence>
<dbReference type="SMART" id="SM01349">
    <property type="entry name" value="TOG"/>
    <property type="match status" value="1"/>
</dbReference>
<name>A0A9P7AZY8_9HELO</name>
<protein>
    <submittedName>
        <fullName evidence="10">Karyopherin subunit beta-4</fullName>
    </submittedName>
</protein>
<dbReference type="AlphaFoldDB" id="A0A9P7AZY8"/>
<keyword evidence="3" id="KW-0813">Transport</keyword>
<comment type="caution">
    <text evidence="10">The sequence shown here is derived from an EMBL/GenBank/DDBJ whole genome shotgun (WGS) entry which is preliminary data.</text>
</comment>
<dbReference type="GO" id="GO:0006606">
    <property type="term" value="P:protein import into nucleus"/>
    <property type="evidence" value="ECO:0007669"/>
    <property type="project" value="InterPro"/>
</dbReference>
<dbReference type="Pfam" id="PF25780">
    <property type="entry name" value="TPR_IPO5"/>
    <property type="match status" value="1"/>
</dbReference>
<feature type="domain" description="Importin N-terminal" evidence="9">
    <location>
        <begin position="24"/>
        <end position="91"/>
    </location>
</feature>
<dbReference type="PROSITE" id="PS50077">
    <property type="entry name" value="HEAT_REPEAT"/>
    <property type="match status" value="1"/>
</dbReference>
<comment type="subcellular location">
    <subcellularLocation>
        <location evidence="2">Cytoplasm</location>
    </subcellularLocation>
    <subcellularLocation>
        <location evidence="1">Nucleus</location>
    </subcellularLocation>
</comment>
<organism evidence="10 11">
    <name type="scientific">Hyphodiscus hymeniophilus</name>
    <dbReference type="NCBI Taxonomy" id="353542"/>
    <lineage>
        <taxon>Eukaryota</taxon>
        <taxon>Fungi</taxon>
        <taxon>Dikarya</taxon>
        <taxon>Ascomycota</taxon>
        <taxon>Pezizomycotina</taxon>
        <taxon>Leotiomycetes</taxon>
        <taxon>Helotiales</taxon>
        <taxon>Hyphodiscaceae</taxon>
        <taxon>Hyphodiscus</taxon>
    </lineage>
</organism>
<evidence type="ECO:0000256" key="3">
    <source>
        <dbReference type="ARBA" id="ARBA00022448"/>
    </source>
</evidence>
<keyword evidence="5" id="KW-0677">Repeat</keyword>
<dbReference type="Pfam" id="PF03810">
    <property type="entry name" value="IBN_N"/>
    <property type="match status" value="1"/>
</dbReference>
<dbReference type="SMART" id="SM00913">
    <property type="entry name" value="IBN_N"/>
    <property type="match status" value="1"/>
</dbReference>
<dbReference type="PANTHER" id="PTHR10527">
    <property type="entry name" value="IMPORTIN BETA"/>
    <property type="match status" value="1"/>
</dbReference>
<evidence type="ECO:0000313" key="11">
    <source>
        <dbReference type="Proteomes" id="UP000785200"/>
    </source>
</evidence>
<evidence type="ECO:0000313" key="10">
    <source>
        <dbReference type="EMBL" id="KAG0651554.1"/>
    </source>
</evidence>
<dbReference type="InterPro" id="IPR001494">
    <property type="entry name" value="Importin-beta_N"/>
</dbReference>